<reference evidence="3" key="2">
    <citation type="submission" date="2023-03" db="EMBL/GenBank/DDBJ databases">
        <authorList>
            <person name="Inwood S.N."/>
            <person name="Skelly J.G."/>
            <person name="Guhlin J."/>
            <person name="Harrop T.W.R."/>
            <person name="Goldson S.G."/>
            <person name="Dearden P.K."/>
        </authorList>
    </citation>
    <scope>NUCLEOTIDE SEQUENCE</scope>
    <source>
        <strain evidence="3">Lincoln</strain>
        <tissue evidence="3">Whole body</tissue>
    </source>
</reference>
<dbReference type="AlphaFoldDB" id="A0AA39FSZ2"/>
<comment type="caution">
    <text evidence="3">The sequence shown here is derived from an EMBL/GenBank/DDBJ whole genome shotgun (WGS) entry which is preliminary data.</text>
</comment>
<evidence type="ECO:0000313" key="4">
    <source>
        <dbReference type="Proteomes" id="UP001168972"/>
    </source>
</evidence>
<dbReference type="Pfam" id="PF02037">
    <property type="entry name" value="SAP"/>
    <property type="match status" value="1"/>
</dbReference>
<reference evidence="3" key="1">
    <citation type="journal article" date="2023" name="bioRxiv">
        <title>Scaffold-level genome assemblies of two parasitoid biocontrol wasps reveal the parthenogenesis mechanism and an associated novel virus.</title>
        <authorList>
            <person name="Inwood S."/>
            <person name="Skelly J."/>
            <person name="Guhlin J."/>
            <person name="Harrop T."/>
            <person name="Goldson S."/>
            <person name="Dearden P."/>
        </authorList>
    </citation>
    <scope>NUCLEOTIDE SEQUENCE</scope>
    <source>
        <strain evidence="3">Lincoln</strain>
        <tissue evidence="3">Whole body</tissue>
    </source>
</reference>
<dbReference type="Gene3D" id="1.10.720.30">
    <property type="entry name" value="SAP domain"/>
    <property type="match status" value="1"/>
</dbReference>
<sequence>MVTPEESTSDLLRCKLKKLREKLQGLGLPISGSKAVLVDRLKKATEGKSEEDAHKDKSNDEKLEALTT</sequence>
<evidence type="ECO:0000313" key="3">
    <source>
        <dbReference type="EMBL" id="KAK0174946.1"/>
    </source>
</evidence>
<dbReference type="InterPro" id="IPR036361">
    <property type="entry name" value="SAP_dom_sf"/>
</dbReference>
<dbReference type="Proteomes" id="UP001168972">
    <property type="component" value="Unassembled WGS sequence"/>
</dbReference>
<keyword evidence="4" id="KW-1185">Reference proteome</keyword>
<proteinExistence type="predicted"/>
<name>A0AA39FSZ2_MICHY</name>
<evidence type="ECO:0000256" key="1">
    <source>
        <dbReference type="SAM" id="MobiDB-lite"/>
    </source>
</evidence>
<organism evidence="3 4">
    <name type="scientific">Microctonus hyperodae</name>
    <name type="common">Parasitoid wasp</name>
    <dbReference type="NCBI Taxonomy" id="165561"/>
    <lineage>
        <taxon>Eukaryota</taxon>
        <taxon>Metazoa</taxon>
        <taxon>Ecdysozoa</taxon>
        <taxon>Arthropoda</taxon>
        <taxon>Hexapoda</taxon>
        <taxon>Insecta</taxon>
        <taxon>Pterygota</taxon>
        <taxon>Neoptera</taxon>
        <taxon>Endopterygota</taxon>
        <taxon>Hymenoptera</taxon>
        <taxon>Apocrita</taxon>
        <taxon>Ichneumonoidea</taxon>
        <taxon>Braconidae</taxon>
        <taxon>Euphorinae</taxon>
        <taxon>Microctonus</taxon>
    </lineage>
</organism>
<dbReference type="SMART" id="SM00513">
    <property type="entry name" value="SAP"/>
    <property type="match status" value="1"/>
</dbReference>
<protein>
    <recommendedName>
        <fullName evidence="2">SAP domain-containing protein</fullName>
    </recommendedName>
</protein>
<feature type="region of interest" description="Disordered" evidence="1">
    <location>
        <begin position="44"/>
        <end position="68"/>
    </location>
</feature>
<evidence type="ECO:0000259" key="2">
    <source>
        <dbReference type="PROSITE" id="PS50800"/>
    </source>
</evidence>
<dbReference type="PROSITE" id="PS50800">
    <property type="entry name" value="SAP"/>
    <property type="match status" value="1"/>
</dbReference>
<feature type="domain" description="SAP" evidence="2">
    <location>
        <begin position="11"/>
        <end position="45"/>
    </location>
</feature>
<dbReference type="EMBL" id="JAQQBR010000005">
    <property type="protein sequence ID" value="KAK0174946.1"/>
    <property type="molecule type" value="Genomic_DNA"/>
</dbReference>
<gene>
    <name evidence="3" type="ORF">PV327_008734</name>
</gene>
<accession>A0AA39FSZ2</accession>
<dbReference type="SUPFAM" id="SSF68906">
    <property type="entry name" value="SAP domain"/>
    <property type="match status" value="1"/>
</dbReference>
<dbReference type="InterPro" id="IPR003034">
    <property type="entry name" value="SAP_dom"/>
</dbReference>